<protein>
    <submittedName>
        <fullName evidence="1">Formylmethanofuran dehydrogenase subunit B</fullName>
    </submittedName>
</protein>
<dbReference type="GO" id="GO:0018493">
    <property type="term" value="F:formylmethanofuran dehydrogenase activity"/>
    <property type="evidence" value="ECO:0007669"/>
    <property type="project" value="InterPro"/>
</dbReference>
<dbReference type="AlphaFoldDB" id="A0A3N1UWL4"/>
<comment type="caution">
    <text evidence="1">The sequence shown here is derived from an EMBL/GenBank/DDBJ whole genome shotgun (WGS) entry which is preliminary data.</text>
</comment>
<dbReference type="OrthoDB" id="9803192at2"/>
<evidence type="ECO:0000313" key="1">
    <source>
        <dbReference type="EMBL" id="ROQ92311.1"/>
    </source>
</evidence>
<accession>A0A3N1UWL4</accession>
<dbReference type="GO" id="GO:0015948">
    <property type="term" value="P:methanogenesis"/>
    <property type="evidence" value="ECO:0007669"/>
    <property type="project" value="InterPro"/>
</dbReference>
<dbReference type="SUPFAM" id="SSF53706">
    <property type="entry name" value="Formate dehydrogenase/DMSO reductase, domains 1-3"/>
    <property type="match status" value="1"/>
</dbReference>
<dbReference type="RefSeq" id="WP_123290471.1">
    <property type="nucleotide sequence ID" value="NZ_RJVA01000012.1"/>
</dbReference>
<dbReference type="EMBL" id="RJVA01000012">
    <property type="protein sequence ID" value="ROQ92311.1"/>
    <property type="molecule type" value="Genomic_DNA"/>
</dbReference>
<evidence type="ECO:0000313" key="2">
    <source>
        <dbReference type="Proteomes" id="UP000276223"/>
    </source>
</evidence>
<keyword evidence="2" id="KW-1185">Reference proteome</keyword>
<dbReference type="InterPro" id="IPR016457">
    <property type="entry name" value="Formylmethanofuran_DH_bsu"/>
</dbReference>
<organism evidence="1 2">
    <name type="scientific">Desulfosoma caldarium</name>
    <dbReference type="NCBI Taxonomy" id="610254"/>
    <lineage>
        <taxon>Bacteria</taxon>
        <taxon>Pseudomonadati</taxon>
        <taxon>Thermodesulfobacteriota</taxon>
        <taxon>Syntrophobacteria</taxon>
        <taxon>Syntrophobacterales</taxon>
        <taxon>Syntrophobacteraceae</taxon>
        <taxon>Desulfosoma</taxon>
    </lineage>
</organism>
<reference evidence="1 2" key="1">
    <citation type="submission" date="2018-11" db="EMBL/GenBank/DDBJ databases">
        <title>Genomic Encyclopedia of Type Strains, Phase IV (KMG-IV): sequencing the most valuable type-strain genomes for metagenomic binning, comparative biology and taxonomic classification.</title>
        <authorList>
            <person name="Goeker M."/>
        </authorList>
    </citation>
    <scope>NUCLEOTIDE SEQUENCE [LARGE SCALE GENOMIC DNA]</scope>
    <source>
        <strain evidence="1 2">DSM 22027</strain>
    </source>
</reference>
<name>A0A3N1UWL4_9BACT</name>
<dbReference type="PIRSF" id="PIRSF005646">
    <property type="entry name" value="FwdB"/>
    <property type="match status" value="1"/>
</dbReference>
<dbReference type="Proteomes" id="UP000276223">
    <property type="component" value="Unassembled WGS sequence"/>
</dbReference>
<sequence length="425" mass="47030">MTERAVFSSLVCCGCSCLCDDIDVVVENGRVVETMNACAWGAARFLGWKKFSVSIPRARCGTYRRLGSHRRQAIKRQEAIAECRDHLFHAQRVVVYGLSQMSVEALALLMQGLRGYQTLWIPSDGLVLEAFVNLYRRHSPPTTTLECVRNHADFVLFWGANPLRSTPRLLARYALFPRGRFTERGAEDRAGWTVDIQSTEMARVTKLLSISQDGETTFLRALHQASLGQPVGSMAGIPSKDVTALLKDLERCRYRVFFLGRGPLFHAHGAAVLEGLASWVEDLGASAPTFLLPLPTDFNSGGVLLTFLSCAGLANPLWHLQGDLHGWNPKPGDVLLALSGDCFWFLTEEQRQAVRQHRIPVLAVSAYETMTTAEADVVVSVGLQGLDASGSAVRMDGVSLYIEKLWDRDLPSDKDMMQDLFDLSP</sequence>
<gene>
    <name evidence="1" type="ORF">EDC27_2015</name>
</gene>
<proteinExistence type="predicted"/>